<feature type="chain" id="PRO_5041902671" evidence="7">
    <location>
        <begin position="26"/>
        <end position="203"/>
    </location>
</feature>
<dbReference type="NCBIfam" id="TIGR01614">
    <property type="entry name" value="PME_inhib"/>
    <property type="match status" value="1"/>
</dbReference>
<dbReference type="SUPFAM" id="SSF101148">
    <property type="entry name" value="Plant invertase/pectin methylesterase inhibitor"/>
    <property type="match status" value="1"/>
</dbReference>
<evidence type="ECO:0000256" key="3">
    <source>
        <dbReference type="ARBA" id="ARBA00022525"/>
    </source>
</evidence>
<dbReference type="InterPro" id="IPR006501">
    <property type="entry name" value="Pectinesterase_inhib_dom"/>
</dbReference>
<gene>
    <name evidence="9" type="ORF">Salat_2225800</name>
</gene>
<dbReference type="InterPro" id="IPR051955">
    <property type="entry name" value="PME_Inhibitor"/>
</dbReference>
<proteinExistence type="inferred from homology"/>
<comment type="subcellular location">
    <subcellularLocation>
        <location evidence="1">Secreted</location>
        <location evidence="1">Extracellular space</location>
        <location evidence="1">Apoplast</location>
    </subcellularLocation>
</comment>
<dbReference type="Gene3D" id="1.20.140.40">
    <property type="entry name" value="Invertase/pectin methylesterase inhibitor family protein"/>
    <property type="match status" value="1"/>
</dbReference>
<evidence type="ECO:0000256" key="1">
    <source>
        <dbReference type="ARBA" id="ARBA00004271"/>
    </source>
</evidence>
<dbReference type="PANTHER" id="PTHR31080:SF158">
    <property type="entry name" value="PLANT INVERTASE_PECTIN METHYLESTERASE INHIBITOR SUPERFAMILY PROTEIN"/>
    <property type="match status" value="1"/>
</dbReference>
<protein>
    <submittedName>
        <fullName evidence="9">Pectinesterase inhibitor 6</fullName>
    </submittedName>
</protein>
<accession>A0AAE2CDH9</accession>
<keyword evidence="4 7" id="KW-0732">Signal</keyword>
<evidence type="ECO:0000313" key="10">
    <source>
        <dbReference type="Proteomes" id="UP001293254"/>
    </source>
</evidence>
<evidence type="ECO:0000256" key="4">
    <source>
        <dbReference type="ARBA" id="ARBA00022729"/>
    </source>
</evidence>
<comment type="caution">
    <text evidence="9">The sequence shown here is derived from an EMBL/GenBank/DDBJ whole genome shotgun (WGS) entry which is preliminary data.</text>
</comment>
<keyword evidence="10" id="KW-1185">Reference proteome</keyword>
<reference evidence="9" key="1">
    <citation type="submission" date="2020-06" db="EMBL/GenBank/DDBJ databases">
        <authorList>
            <person name="Li T."/>
            <person name="Hu X."/>
            <person name="Zhang T."/>
            <person name="Song X."/>
            <person name="Zhang H."/>
            <person name="Dai N."/>
            <person name="Sheng W."/>
            <person name="Hou X."/>
            <person name="Wei L."/>
        </authorList>
    </citation>
    <scope>NUCLEOTIDE SEQUENCE</scope>
    <source>
        <strain evidence="9">3651</strain>
        <tissue evidence="9">Leaf</tissue>
    </source>
</reference>
<dbReference type="GO" id="GO:0048046">
    <property type="term" value="C:apoplast"/>
    <property type="evidence" value="ECO:0007669"/>
    <property type="project" value="UniProtKB-SubCell"/>
</dbReference>
<dbReference type="PANTHER" id="PTHR31080">
    <property type="entry name" value="PECTINESTERASE INHIBITOR-LIKE"/>
    <property type="match status" value="1"/>
</dbReference>
<organism evidence="9 10">
    <name type="scientific">Sesamum alatum</name>
    <dbReference type="NCBI Taxonomy" id="300844"/>
    <lineage>
        <taxon>Eukaryota</taxon>
        <taxon>Viridiplantae</taxon>
        <taxon>Streptophyta</taxon>
        <taxon>Embryophyta</taxon>
        <taxon>Tracheophyta</taxon>
        <taxon>Spermatophyta</taxon>
        <taxon>Magnoliopsida</taxon>
        <taxon>eudicotyledons</taxon>
        <taxon>Gunneridae</taxon>
        <taxon>Pentapetalae</taxon>
        <taxon>asterids</taxon>
        <taxon>lamiids</taxon>
        <taxon>Lamiales</taxon>
        <taxon>Pedaliaceae</taxon>
        <taxon>Sesamum</taxon>
    </lineage>
</organism>
<dbReference type="Proteomes" id="UP001293254">
    <property type="component" value="Unassembled WGS sequence"/>
</dbReference>
<feature type="signal peptide" evidence="7">
    <location>
        <begin position="1"/>
        <end position="25"/>
    </location>
</feature>
<name>A0AAE2CDH9_9LAMI</name>
<dbReference type="EMBL" id="JACGWO010000009">
    <property type="protein sequence ID" value="KAK4418131.1"/>
    <property type="molecule type" value="Genomic_DNA"/>
</dbReference>
<evidence type="ECO:0000313" key="9">
    <source>
        <dbReference type="EMBL" id="KAK4418131.1"/>
    </source>
</evidence>
<feature type="domain" description="Pectinesterase inhibitor" evidence="8">
    <location>
        <begin position="30"/>
        <end position="188"/>
    </location>
</feature>
<dbReference type="GO" id="GO:0004857">
    <property type="term" value="F:enzyme inhibitor activity"/>
    <property type="evidence" value="ECO:0007669"/>
    <property type="project" value="InterPro"/>
</dbReference>
<dbReference type="InterPro" id="IPR035513">
    <property type="entry name" value="Invertase/methylesterase_inhib"/>
</dbReference>
<evidence type="ECO:0000259" key="8">
    <source>
        <dbReference type="SMART" id="SM00856"/>
    </source>
</evidence>
<keyword evidence="3" id="KW-0964">Secreted</keyword>
<reference evidence="9" key="2">
    <citation type="journal article" date="2024" name="Plant">
        <title>Genomic evolution and insights into agronomic trait innovations of Sesamum species.</title>
        <authorList>
            <person name="Miao H."/>
            <person name="Wang L."/>
            <person name="Qu L."/>
            <person name="Liu H."/>
            <person name="Sun Y."/>
            <person name="Le M."/>
            <person name="Wang Q."/>
            <person name="Wei S."/>
            <person name="Zheng Y."/>
            <person name="Lin W."/>
            <person name="Duan Y."/>
            <person name="Cao H."/>
            <person name="Xiong S."/>
            <person name="Wang X."/>
            <person name="Wei L."/>
            <person name="Li C."/>
            <person name="Ma Q."/>
            <person name="Ju M."/>
            <person name="Zhao R."/>
            <person name="Li G."/>
            <person name="Mu C."/>
            <person name="Tian Q."/>
            <person name="Mei H."/>
            <person name="Zhang T."/>
            <person name="Gao T."/>
            <person name="Zhang H."/>
        </authorList>
    </citation>
    <scope>NUCLEOTIDE SEQUENCE</scope>
    <source>
        <strain evidence="9">3651</strain>
    </source>
</reference>
<dbReference type="CDD" id="cd15798">
    <property type="entry name" value="PMEI-like_3"/>
    <property type="match status" value="1"/>
</dbReference>
<sequence length="203" mass="22584">MAKYNSIILPTLLAVWLITFLPSRASRNQNGDSYVRDACSVTRYRDLCIRSLSPFSNTAKHNPSRWARAGVSVALAEAKRVARYLATLKRNKDGGRIRGRNRIAVSDCVECFEDTLDNLHRSLYVLRKLSVREFGSQVDDVVTWVSAALTDEDTCLDGFDEEKGGKRVKPLINRVSNVTYMTSNALALINKLATAGPECLKNG</sequence>
<evidence type="ECO:0000256" key="2">
    <source>
        <dbReference type="ARBA" id="ARBA00022523"/>
    </source>
</evidence>
<keyword evidence="5" id="KW-1015">Disulfide bond</keyword>
<dbReference type="SMART" id="SM00856">
    <property type="entry name" value="PMEI"/>
    <property type="match status" value="1"/>
</dbReference>
<keyword evidence="2" id="KW-0052">Apoplast</keyword>
<dbReference type="Pfam" id="PF04043">
    <property type="entry name" value="PMEI"/>
    <property type="match status" value="1"/>
</dbReference>
<evidence type="ECO:0000256" key="6">
    <source>
        <dbReference type="ARBA" id="ARBA00038471"/>
    </source>
</evidence>
<comment type="similarity">
    <text evidence="6">Belongs to the PMEI family.</text>
</comment>
<dbReference type="AlphaFoldDB" id="A0AAE2CDH9"/>
<evidence type="ECO:0000256" key="7">
    <source>
        <dbReference type="SAM" id="SignalP"/>
    </source>
</evidence>
<evidence type="ECO:0000256" key="5">
    <source>
        <dbReference type="ARBA" id="ARBA00023157"/>
    </source>
</evidence>
<dbReference type="FunFam" id="1.20.140.40:FF:000006">
    <property type="entry name" value="Pectinesterase inhibitor 3"/>
    <property type="match status" value="1"/>
</dbReference>